<protein>
    <submittedName>
        <fullName evidence="1">Uncharacterized protein</fullName>
    </submittedName>
</protein>
<accession>A0A2P2PTV4</accession>
<organism evidence="1">
    <name type="scientific">Rhizophora mucronata</name>
    <name type="common">Asiatic mangrove</name>
    <dbReference type="NCBI Taxonomy" id="61149"/>
    <lineage>
        <taxon>Eukaryota</taxon>
        <taxon>Viridiplantae</taxon>
        <taxon>Streptophyta</taxon>
        <taxon>Embryophyta</taxon>
        <taxon>Tracheophyta</taxon>
        <taxon>Spermatophyta</taxon>
        <taxon>Magnoliopsida</taxon>
        <taxon>eudicotyledons</taxon>
        <taxon>Gunneridae</taxon>
        <taxon>Pentapetalae</taxon>
        <taxon>rosids</taxon>
        <taxon>fabids</taxon>
        <taxon>Malpighiales</taxon>
        <taxon>Rhizophoraceae</taxon>
        <taxon>Rhizophora</taxon>
    </lineage>
</organism>
<evidence type="ECO:0000313" key="1">
    <source>
        <dbReference type="EMBL" id="MBX58188.1"/>
    </source>
</evidence>
<sequence length="39" mass="4768">MAEPAFLHDVREKGDWKNKTKQKRCQSEFVHRVFCMEEE</sequence>
<name>A0A2P2PTV4_RHIMU</name>
<proteinExistence type="predicted"/>
<reference evidence="1" key="1">
    <citation type="submission" date="2018-02" db="EMBL/GenBank/DDBJ databases">
        <title>Rhizophora mucronata_Transcriptome.</title>
        <authorList>
            <person name="Meera S.P."/>
            <person name="Sreeshan A."/>
            <person name="Augustine A."/>
        </authorList>
    </citation>
    <scope>NUCLEOTIDE SEQUENCE</scope>
    <source>
        <tissue evidence="1">Leaf</tissue>
    </source>
</reference>
<dbReference type="EMBL" id="GGEC01077704">
    <property type="protein sequence ID" value="MBX58188.1"/>
    <property type="molecule type" value="Transcribed_RNA"/>
</dbReference>
<dbReference type="AlphaFoldDB" id="A0A2P2PTV4"/>